<comment type="caution">
    <text evidence="3">The sequence shown here is derived from an EMBL/GenBank/DDBJ whole genome shotgun (WGS) entry which is preliminary data.</text>
</comment>
<feature type="region of interest" description="Disordered" evidence="2">
    <location>
        <begin position="181"/>
        <end position="213"/>
    </location>
</feature>
<dbReference type="VEuPathDB" id="TriTrypDB:LpyrH10_22_1480"/>
<gene>
    <name evidence="3" type="ORF">ABB37_08188</name>
</gene>
<feature type="coiled-coil region" evidence="1">
    <location>
        <begin position="366"/>
        <end position="407"/>
    </location>
</feature>
<reference evidence="3 4" key="1">
    <citation type="submission" date="2015-07" db="EMBL/GenBank/DDBJ databases">
        <title>High-quality genome of monoxenous trypanosomatid Leptomonas pyrrhocoris.</title>
        <authorList>
            <person name="Flegontov P."/>
            <person name="Butenko A."/>
            <person name="Firsov S."/>
            <person name="Vlcek C."/>
            <person name="Logacheva M.D."/>
            <person name="Field M."/>
            <person name="Filatov D."/>
            <person name="Flegontova O."/>
            <person name="Gerasimov E."/>
            <person name="Jackson A.P."/>
            <person name="Kelly S."/>
            <person name="Opperdoes F."/>
            <person name="O'Reilly A."/>
            <person name="Votypka J."/>
            <person name="Yurchenko V."/>
            <person name="Lukes J."/>
        </authorList>
    </citation>
    <scope>NUCLEOTIDE SEQUENCE [LARGE SCALE GENOMIC DNA]</scope>
    <source>
        <strain evidence="3">H10</strain>
    </source>
</reference>
<dbReference type="Proteomes" id="UP000037923">
    <property type="component" value="Unassembled WGS sequence"/>
</dbReference>
<evidence type="ECO:0000256" key="2">
    <source>
        <dbReference type="SAM" id="MobiDB-lite"/>
    </source>
</evidence>
<feature type="coiled-coil region" evidence="1">
    <location>
        <begin position="459"/>
        <end position="514"/>
    </location>
</feature>
<keyword evidence="4" id="KW-1185">Reference proteome</keyword>
<evidence type="ECO:0000313" key="4">
    <source>
        <dbReference type="Proteomes" id="UP000037923"/>
    </source>
</evidence>
<feature type="coiled-coil region" evidence="1">
    <location>
        <begin position="258"/>
        <end position="292"/>
    </location>
</feature>
<accession>A0A0N0VDN5</accession>
<evidence type="ECO:0000313" key="3">
    <source>
        <dbReference type="EMBL" id="KPA76052.1"/>
    </source>
</evidence>
<keyword evidence="1" id="KW-0175">Coiled coil</keyword>
<dbReference type="RefSeq" id="XP_015654492.1">
    <property type="nucleotide sequence ID" value="XM_015807097.1"/>
</dbReference>
<feature type="compositionally biased region" description="Polar residues" evidence="2">
    <location>
        <begin position="69"/>
        <end position="81"/>
    </location>
</feature>
<organism evidence="3 4">
    <name type="scientific">Leptomonas pyrrhocoris</name>
    <name type="common">Firebug parasite</name>
    <dbReference type="NCBI Taxonomy" id="157538"/>
    <lineage>
        <taxon>Eukaryota</taxon>
        <taxon>Discoba</taxon>
        <taxon>Euglenozoa</taxon>
        <taxon>Kinetoplastea</taxon>
        <taxon>Metakinetoplastina</taxon>
        <taxon>Trypanosomatida</taxon>
        <taxon>Trypanosomatidae</taxon>
        <taxon>Leishmaniinae</taxon>
        <taxon>Leptomonas</taxon>
    </lineage>
</organism>
<feature type="region of interest" description="Disordered" evidence="2">
    <location>
        <begin position="55"/>
        <end position="81"/>
    </location>
</feature>
<dbReference type="EMBL" id="LGTL01000022">
    <property type="protein sequence ID" value="KPA76052.1"/>
    <property type="molecule type" value="Genomic_DNA"/>
</dbReference>
<dbReference type="GeneID" id="26908473"/>
<name>A0A0N0VDN5_LEPPY</name>
<evidence type="ECO:0000256" key="1">
    <source>
        <dbReference type="SAM" id="Coils"/>
    </source>
</evidence>
<proteinExistence type="predicted"/>
<dbReference type="OMA" id="RVFESRW"/>
<dbReference type="OrthoDB" id="267896at2759"/>
<protein>
    <submittedName>
        <fullName evidence="3">Uncharacterized protein</fullName>
    </submittedName>
</protein>
<dbReference type="RefSeq" id="XP_015654491.1">
    <property type="nucleotide sequence ID" value="XM_015807096.1"/>
</dbReference>
<dbReference type="EMBL" id="LGTL01000022">
    <property type="protein sequence ID" value="KPA76053.1"/>
    <property type="molecule type" value="Genomic_DNA"/>
</dbReference>
<sequence>MPSRSSDASTLPLSEDVSSLLRLGRHVLQQQREQRRLPSLMHSRSTAVVTPVRGRPLSISSHRPPHLNASATRLSPSARPTVSSFLTPAPLHTQQSVRELRTRLAQLAAVEADNARAFEQHWSLLQRGRDRLARRHDPSAAAQRERYIEKLMSTVQAIVEGEDIVRDALREVADRLAQLQRRQEHNGGEGTSSSSVVAIGEGGKDAEEREEGAELTKLVPRIRQLAQQIVDTYARQQEDAAAKRKGAEALLRQRAEAVETQTRRLQALQTEVARLTDVEEQLQKEVEDKMARRAARAHAIALQRATATCRHATHEALRGLTRLQEAAAQRNAVVRQECAASDAGCKEAQAAYDVVLCEHTAVEAALQDAQTQHRHAQRRQEEATAEVHQLSQAVAAVEQQCADLRARQLACEEDREALVEMMAHRRLRHTHYVGLSSFSSPLQAAEASASALYQPEERLAALQRELPLLKEQLRAHEEEVADLQRESASLQERLRHEKAEVAALQEQKTALEVHLVNEAPPTLT</sequence>
<dbReference type="AlphaFoldDB" id="A0A0N0VDN5"/>